<feature type="region of interest" description="Disordered" evidence="1">
    <location>
        <begin position="1"/>
        <end position="28"/>
    </location>
</feature>
<dbReference type="EMBL" id="HG677269">
    <property type="protein sequence ID" value="CDJ44543.1"/>
    <property type="molecule type" value="Genomic_DNA"/>
</dbReference>
<gene>
    <name evidence="2" type="ORF">ETH_00035775</name>
</gene>
<organism evidence="2 3">
    <name type="scientific">Eimeria tenella</name>
    <name type="common">Coccidian parasite</name>
    <dbReference type="NCBI Taxonomy" id="5802"/>
    <lineage>
        <taxon>Eukaryota</taxon>
        <taxon>Sar</taxon>
        <taxon>Alveolata</taxon>
        <taxon>Apicomplexa</taxon>
        <taxon>Conoidasida</taxon>
        <taxon>Coccidia</taxon>
        <taxon>Eucoccidiorida</taxon>
        <taxon>Eimeriorina</taxon>
        <taxon>Eimeriidae</taxon>
        <taxon>Eimeria</taxon>
    </lineage>
</organism>
<dbReference type="Proteomes" id="UP000030747">
    <property type="component" value="Unassembled WGS sequence"/>
</dbReference>
<keyword evidence="3" id="KW-1185">Reference proteome</keyword>
<accession>U6L5R9</accession>
<protein>
    <submittedName>
        <fullName evidence="2">Uncharacterized protein</fullName>
    </submittedName>
</protein>
<reference evidence="2" key="2">
    <citation type="submission" date="2013-10" db="EMBL/GenBank/DDBJ databases">
        <authorList>
            <person name="Aslett M."/>
        </authorList>
    </citation>
    <scope>NUCLEOTIDE SEQUENCE [LARGE SCALE GENOMIC DNA]</scope>
    <source>
        <strain evidence="2">Houghton</strain>
    </source>
</reference>
<name>U6L5R9_EIMTE</name>
<feature type="compositionally biased region" description="Basic and acidic residues" evidence="1">
    <location>
        <begin position="11"/>
        <end position="28"/>
    </location>
</feature>
<evidence type="ECO:0000256" key="1">
    <source>
        <dbReference type="SAM" id="MobiDB-lite"/>
    </source>
</evidence>
<proteinExistence type="predicted"/>
<reference evidence="2" key="1">
    <citation type="submission" date="2013-10" db="EMBL/GenBank/DDBJ databases">
        <title>Genomic analysis of the causative agents of coccidiosis in chickens.</title>
        <authorList>
            <person name="Reid A.J."/>
            <person name="Blake D."/>
            <person name="Billington K."/>
            <person name="Browne H."/>
            <person name="Dunn M."/>
            <person name="Hung S."/>
            <person name="Kawahara F."/>
            <person name="Miranda-Saavedra D."/>
            <person name="Mourier T."/>
            <person name="Nagra H."/>
            <person name="Otto T.D."/>
            <person name="Rawlings N."/>
            <person name="Sanchez A."/>
            <person name="Sanders M."/>
            <person name="Subramaniam C."/>
            <person name="Tay Y."/>
            <person name="Dear P."/>
            <person name="Doerig C."/>
            <person name="Gruber A."/>
            <person name="Parkinson J."/>
            <person name="Shirley M."/>
            <person name="Wan K.L."/>
            <person name="Berriman M."/>
            <person name="Tomley F."/>
            <person name="Pain A."/>
        </authorList>
    </citation>
    <scope>NUCLEOTIDE SEQUENCE [LARGE SCALE GENOMIC DNA]</scope>
    <source>
        <strain evidence="2">Houghton</strain>
    </source>
</reference>
<sequence length="28" mass="3296">MLLLDKAAEEEERRSMEEPHEDSGWPPL</sequence>
<dbReference type="AlphaFoldDB" id="U6L5R9"/>
<evidence type="ECO:0000313" key="3">
    <source>
        <dbReference type="Proteomes" id="UP000030747"/>
    </source>
</evidence>
<evidence type="ECO:0000313" key="2">
    <source>
        <dbReference type="EMBL" id="CDJ44543.1"/>
    </source>
</evidence>